<proteinExistence type="predicted"/>
<dbReference type="EMBL" id="JABSTQ010009183">
    <property type="protein sequence ID" value="KAG0431988.1"/>
    <property type="molecule type" value="Genomic_DNA"/>
</dbReference>
<name>A0AC60QFG4_IXOPE</name>
<organism evidence="1 2">
    <name type="scientific">Ixodes persulcatus</name>
    <name type="common">Taiga tick</name>
    <dbReference type="NCBI Taxonomy" id="34615"/>
    <lineage>
        <taxon>Eukaryota</taxon>
        <taxon>Metazoa</taxon>
        <taxon>Ecdysozoa</taxon>
        <taxon>Arthropoda</taxon>
        <taxon>Chelicerata</taxon>
        <taxon>Arachnida</taxon>
        <taxon>Acari</taxon>
        <taxon>Parasitiformes</taxon>
        <taxon>Ixodida</taxon>
        <taxon>Ixodoidea</taxon>
        <taxon>Ixodidae</taxon>
        <taxon>Ixodinae</taxon>
        <taxon>Ixodes</taxon>
    </lineage>
</organism>
<evidence type="ECO:0000313" key="2">
    <source>
        <dbReference type="Proteomes" id="UP000805193"/>
    </source>
</evidence>
<reference evidence="1 2" key="1">
    <citation type="journal article" date="2020" name="Cell">
        <title>Large-Scale Comparative Analyses of Tick Genomes Elucidate Their Genetic Diversity and Vector Capacities.</title>
        <authorList>
            <consortium name="Tick Genome and Microbiome Consortium (TIGMIC)"/>
            <person name="Jia N."/>
            <person name="Wang J."/>
            <person name="Shi W."/>
            <person name="Du L."/>
            <person name="Sun Y."/>
            <person name="Zhan W."/>
            <person name="Jiang J.F."/>
            <person name="Wang Q."/>
            <person name="Zhang B."/>
            <person name="Ji P."/>
            <person name="Bell-Sakyi L."/>
            <person name="Cui X.M."/>
            <person name="Yuan T.T."/>
            <person name="Jiang B.G."/>
            <person name="Yang W.F."/>
            <person name="Lam T.T."/>
            <person name="Chang Q.C."/>
            <person name="Ding S.J."/>
            <person name="Wang X.J."/>
            <person name="Zhu J.G."/>
            <person name="Ruan X.D."/>
            <person name="Zhao L."/>
            <person name="Wei J.T."/>
            <person name="Ye R.Z."/>
            <person name="Que T.C."/>
            <person name="Du C.H."/>
            <person name="Zhou Y.H."/>
            <person name="Cheng J.X."/>
            <person name="Dai P.F."/>
            <person name="Guo W.B."/>
            <person name="Han X.H."/>
            <person name="Huang E.J."/>
            <person name="Li L.F."/>
            <person name="Wei W."/>
            <person name="Gao Y.C."/>
            <person name="Liu J.Z."/>
            <person name="Shao H.Z."/>
            <person name="Wang X."/>
            <person name="Wang C.C."/>
            <person name="Yang T.C."/>
            <person name="Huo Q.B."/>
            <person name="Li W."/>
            <person name="Chen H.Y."/>
            <person name="Chen S.E."/>
            <person name="Zhou L.G."/>
            <person name="Ni X.B."/>
            <person name="Tian J.H."/>
            <person name="Sheng Y."/>
            <person name="Liu T."/>
            <person name="Pan Y.S."/>
            <person name="Xia L.Y."/>
            <person name="Li J."/>
            <person name="Zhao F."/>
            <person name="Cao W.C."/>
        </authorList>
    </citation>
    <scope>NUCLEOTIDE SEQUENCE [LARGE SCALE GENOMIC DNA]</scope>
    <source>
        <strain evidence="1">Iper-2018</strain>
    </source>
</reference>
<accession>A0AC60QFG4</accession>
<comment type="caution">
    <text evidence="1">The sequence shown here is derived from an EMBL/GenBank/DDBJ whole genome shotgun (WGS) entry which is preliminary data.</text>
</comment>
<gene>
    <name evidence="1" type="ORF">HPB47_021302</name>
</gene>
<keyword evidence="2" id="KW-1185">Reference proteome</keyword>
<sequence>MAICQSKELSRLVLKSPYEALLTQLGNLFWAPFVTVPAVICHGGLSNHPPTSAPHPCQVETDTTATATPIENGSSDEAETVPKGSAPESGAPSCTEAGGGVPGVAKAGVPRAILTCRPNSHPFPERILSLDQPAKVGRSVARCRQAHNNAIFDCKVLSRNHALLWYDNGKASGICFPLRLFYLQDTKSSNGTFVNNQRLSKGSEESPAQEVCSGDIVQFGVDVVENSRKGRPRSIIPVVRA</sequence>
<protein>
    <submittedName>
        <fullName evidence="1">Uncharacterized protein</fullName>
    </submittedName>
</protein>
<evidence type="ECO:0000313" key="1">
    <source>
        <dbReference type="EMBL" id="KAG0431988.1"/>
    </source>
</evidence>
<dbReference type="Proteomes" id="UP000805193">
    <property type="component" value="Unassembled WGS sequence"/>
</dbReference>